<evidence type="ECO:0000256" key="1">
    <source>
        <dbReference type="SAM" id="SignalP"/>
    </source>
</evidence>
<proteinExistence type="predicted"/>
<keyword evidence="3" id="KW-1185">Reference proteome</keyword>
<feature type="signal peptide" evidence="1">
    <location>
        <begin position="1"/>
        <end position="26"/>
    </location>
</feature>
<dbReference type="RefSeq" id="WP_132502008.1">
    <property type="nucleotide sequence ID" value="NZ_SLXJ01000016.1"/>
</dbReference>
<reference evidence="2 3" key="1">
    <citation type="submission" date="2019-03" db="EMBL/GenBank/DDBJ databases">
        <title>Genomic Encyclopedia of Type Strains, Phase IV (KMG-IV): sequencing the most valuable type-strain genomes for metagenomic binning, comparative biology and taxonomic classification.</title>
        <authorList>
            <person name="Goeker M."/>
        </authorList>
    </citation>
    <scope>NUCLEOTIDE SEQUENCE [LARGE SCALE GENOMIC DNA]</scope>
    <source>
        <strain evidence="2 3">DSM 16380</strain>
    </source>
</reference>
<feature type="non-terminal residue" evidence="2">
    <location>
        <position position="228"/>
    </location>
</feature>
<keyword evidence="1" id="KW-0732">Signal</keyword>
<comment type="caution">
    <text evidence="2">The sequence shown here is derived from an EMBL/GenBank/DDBJ whole genome shotgun (WGS) entry which is preliminary data.</text>
</comment>
<sequence length="228" mass="25393">MQKSVFSLKKSVIALAVLSVSGVGVANTSTVDNPTPDNLSVAKIKHSLGDEKYNQAMKNQVLGNIKTELELLTLNNFAGIAYNSVHANGVYKRIEEKEKLSFPIGRQQNLQEAVKFYVNVIGRLSDNTKIIDNIQNGEKTEIRDLAKQVQKILKDREGSNSELIKMVEFLKKTYPNDGPKDAALIAALKNQSIINQKLQELTVGSHKQLKLDIDRLDDVVKGHREEIN</sequence>
<organism evidence="2 3">
    <name type="scientific">Nicoletella semolina</name>
    <dbReference type="NCBI Taxonomy" id="271160"/>
    <lineage>
        <taxon>Bacteria</taxon>
        <taxon>Pseudomonadati</taxon>
        <taxon>Pseudomonadota</taxon>
        <taxon>Gammaproteobacteria</taxon>
        <taxon>Pasteurellales</taxon>
        <taxon>Pasteurellaceae</taxon>
        <taxon>Nicoletella</taxon>
    </lineage>
</organism>
<accession>A0A4R2N4Z9</accession>
<dbReference type="AlphaFoldDB" id="A0A4R2N4Z9"/>
<protein>
    <submittedName>
        <fullName evidence="2">Uncharacterized protein</fullName>
    </submittedName>
</protein>
<gene>
    <name evidence="2" type="ORF">EV693_11645</name>
</gene>
<dbReference type="Proteomes" id="UP000295537">
    <property type="component" value="Unassembled WGS sequence"/>
</dbReference>
<dbReference type="EMBL" id="SLXJ01000016">
    <property type="protein sequence ID" value="TCP15929.1"/>
    <property type="molecule type" value="Genomic_DNA"/>
</dbReference>
<evidence type="ECO:0000313" key="2">
    <source>
        <dbReference type="EMBL" id="TCP15929.1"/>
    </source>
</evidence>
<name>A0A4R2N4Z9_9PAST</name>
<evidence type="ECO:0000313" key="3">
    <source>
        <dbReference type="Proteomes" id="UP000295537"/>
    </source>
</evidence>
<feature type="chain" id="PRO_5020465801" evidence="1">
    <location>
        <begin position="27"/>
        <end position="228"/>
    </location>
</feature>